<dbReference type="PANTHER" id="PTHR43229:SF3">
    <property type="entry name" value="ABC-TYPE MULTIDRUG TRANSPORT SYSTEM, PERMEASE COMPONENT"/>
    <property type="match status" value="1"/>
</dbReference>
<dbReference type="InterPro" id="IPR051784">
    <property type="entry name" value="Nod_factor_ABC_transporter"/>
</dbReference>
<dbReference type="RefSeq" id="WP_029330233.1">
    <property type="nucleotide sequence ID" value="NZ_CP030103.1"/>
</dbReference>
<keyword evidence="2" id="KW-0812">Transmembrane</keyword>
<name>A0A2Z4LLY2_9BACT</name>
<evidence type="ECO:0000256" key="1">
    <source>
        <dbReference type="ARBA" id="ARBA00004141"/>
    </source>
</evidence>
<dbReference type="PANTHER" id="PTHR43229">
    <property type="entry name" value="NODULATION PROTEIN J"/>
    <property type="match status" value="1"/>
</dbReference>
<evidence type="ECO:0000313" key="6">
    <source>
        <dbReference type="Proteomes" id="UP000249865"/>
    </source>
</evidence>
<dbReference type="AlphaFoldDB" id="A0A2Z4LLY2"/>
<dbReference type="GO" id="GO:0043190">
    <property type="term" value="C:ATP-binding cassette (ABC) transporter complex"/>
    <property type="evidence" value="ECO:0007669"/>
    <property type="project" value="InterPro"/>
</dbReference>
<dbReference type="InterPro" id="IPR013525">
    <property type="entry name" value="ABC2_TM"/>
</dbReference>
<dbReference type="EMBL" id="CP030103">
    <property type="protein sequence ID" value="AWX42801.1"/>
    <property type="molecule type" value="Genomic_DNA"/>
</dbReference>
<dbReference type="Proteomes" id="UP000249865">
    <property type="component" value="Chromosome"/>
</dbReference>
<dbReference type="InterPro" id="IPR000412">
    <property type="entry name" value="ABC_2_transport"/>
</dbReference>
<dbReference type="GO" id="GO:0140359">
    <property type="term" value="F:ABC-type transporter activity"/>
    <property type="evidence" value="ECO:0007669"/>
    <property type="project" value="InterPro"/>
</dbReference>
<proteinExistence type="predicted"/>
<accession>A0A2Z4LLY2</accession>
<gene>
    <name evidence="5" type="ORF">DK849_01850</name>
</gene>
<dbReference type="PIRSF" id="PIRSF006648">
    <property type="entry name" value="DrrB"/>
    <property type="match status" value="1"/>
</dbReference>
<keyword evidence="4" id="KW-0472">Membrane</keyword>
<comment type="subcellular location">
    <subcellularLocation>
        <location evidence="1">Membrane</location>
        <topology evidence="1">Multi-pass membrane protein</topology>
    </subcellularLocation>
</comment>
<sequence length="298" mass="34253">MKQVIQLFKRNCLCFLKDPKRIFFTIMAPVIIFACFLLFAKNIYKEQMNQTLNAQEVINNLYLYSPDTKELIKKEYADWFLLIGMMTVIPFTNALSITSVMVSDAEKKVLNDLFITPVRSSSIRFSYWFFNLILNIIISTFIYTIILTYMTINKTLTFDSIKTLKVWGIVLFSCVFNSAMVVFFISFVKNTGVFAALNSVLSMISGFLTGAFIPLTSMPKEVAELASLIPTTQISNLLRTVLLDGKDIFANSISAAHSYLLWIDKDKIEMWHITLYILSFTALFIFLNFAIKYNKQKK</sequence>
<reference evidence="6" key="1">
    <citation type="submission" date="2018-06" db="EMBL/GenBank/DDBJ databases">
        <title>Complete genome sequences of Mycoplasma anatis, M. anseris and M. cloacale type strains.</title>
        <authorList>
            <person name="Grozner D."/>
            <person name="Forro B."/>
            <person name="Sulyok K.M."/>
            <person name="Marton S."/>
            <person name="Kreizinger Z."/>
            <person name="Banyai K."/>
            <person name="Gyuranecz M."/>
        </authorList>
    </citation>
    <scope>NUCLEOTIDE SEQUENCE [LARGE SCALE GENOMIC DNA]</scope>
    <source>
        <strain evidence="6">NCTC 10199</strain>
    </source>
</reference>
<keyword evidence="6" id="KW-1185">Reference proteome</keyword>
<evidence type="ECO:0000256" key="4">
    <source>
        <dbReference type="ARBA" id="ARBA00023136"/>
    </source>
</evidence>
<evidence type="ECO:0000256" key="3">
    <source>
        <dbReference type="ARBA" id="ARBA00022989"/>
    </source>
</evidence>
<evidence type="ECO:0000256" key="2">
    <source>
        <dbReference type="ARBA" id="ARBA00022692"/>
    </source>
</evidence>
<dbReference type="Pfam" id="PF01061">
    <property type="entry name" value="ABC2_membrane"/>
    <property type="match status" value="1"/>
</dbReference>
<dbReference type="PROSITE" id="PS51257">
    <property type="entry name" value="PROKAR_LIPOPROTEIN"/>
    <property type="match status" value="1"/>
</dbReference>
<evidence type="ECO:0000313" key="5">
    <source>
        <dbReference type="EMBL" id="AWX42801.1"/>
    </source>
</evidence>
<protein>
    <submittedName>
        <fullName evidence="5">Uncharacterized protein</fullName>
    </submittedName>
</protein>
<keyword evidence="3" id="KW-1133">Transmembrane helix</keyword>
<dbReference type="KEGG" id="mclo:DK849_01850"/>
<organism evidence="5 6">
    <name type="scientific">Metamycoplasma cloacale</name>
    <dbReference type="NCBI Taxonomy" id="92401"/>
    <lineage>
        <taxon>Bacteria</taxon>
        <taxon>Bacillati</taxon>
        <taxon>Mycoplasmatota</taxon>
        <taxon>Mycoplasmoidales</taxon>
        <taxon>Metamycoplasmataceae</taxon>
        <taxon>Metamycoplasma</taxon>
    </lineage>
</organism>